<dbReference type="SUPFAM" id="SSF103657">
    <property type="entry name" value="BAR/IMD domain-like"/>
    <property type="match status" value="1"/>
</dbReference>
<keyword evidence="4" id="KW-1185">Reference proteome</keyword>
<feature type="non-terminal residue" evidence="3">
    <location>
        <position position="1"/>
    </location>
</feature>
<feature type="region of interest" description="Disordered" evidence="1">
    <location>
        <begin position="210"/>
        <end position="248"/>
    </location>
</feature>
<gene>
    <name evidence="3" type="ORF">RFI_18822</name>
</gene>
<feature type="compositionally biased region" description="Gly residues" evidence="1">
    <location>
        <begin position="220"/>
        <end position="234"/>
    </location>
</feature>
<protein>
    <recommendedName>
        <fullName evidence="5">BAR domain-containing protein</fullName>
    </recommendedName>
</protein>
<sequence length="434" mass="49674">RAQAYANIAAAQGKVANSHMQSKEAKEQYIGAVKKNREFRMEFDSNVAAVLDQLEHTEVERAKIFHKLLHVYLEIQIDMFTHCLKNIETIKTNISKLDAQADNREFVEKYRPMQEKPPLPEPQLCADDIGINLFATLIWEQRQSPFFFFFFLFDLTKEKENFEMSELCEDTPDVKKWCTKWRLVISKILGRDPEMSVSLIKTEGDLFSTTINPNNTNNDGNGGNGNGNDNGSGGSSNSSISSTKHKRSSTISSQLIQLTDQDFEKLKIQCLESLNSPEGRMAFAILLNRQRMLIMVFFFLIFFVIDQNTCLLNWQGSWKSFATVCKKHQPIDVKPAKLVMIMTQSLYVRKENITNGLSSEEKLQTQITNNEADHSTNMQLFKLISFVHLNSLKGERRVFKSSLPNNNRENVTNVMVPMNEQKDTSEIETKENNA</sequence>
<proteinExistence type="predicted"/>
<feature type="transmembrane region" description="Helical" evidence="2">
    <location>
        <begin position="292"/>
        <end position="314"/>
    </location>
</feature>
<evidence type="ECO:0000256" key="1">
    <source>
        <dbReference type="SAM" id="MobiDB-lite"/>
    </source>
</evidence>
<name>X6MWR9_RETFI</name>
<keyword evidence="2" id="KW-1133">Transmembrane helix</keyword>
<feature type="compositionally biased region" description="Low complexity" evidence="1">
    <location>
        <begin position="210"/>
        <end position="219"/>
    </location>
</feature>
<evidence type="ECO:0000256" key="2">
    <source>
        <dbReference type="SAM" id="Phobius"/>
    </source>
</evidence>
<keyword evidence="2" id="KW-0812">Transmembrane</keyword>
<reference evidence="3 4" key="1">
    <citation type="journal article" date="2013" name="Curr. Biol.">
        <title>The Genome of the Foraminiferan Reticulomyxa filosa.</title>
        <authorList>
            <person name="Glockner G."/>
            <person name="Hulsmann N."/>
            <person name="Schleicher M."/>
            <person name="Noegel A.A."/>
            <person name="Eichinger L."/>
            <person name="Gallinger C."/>
            <person name="Pawlowski J."/>
            <person name="Sierra R."/>
            <person name="Euteneuer U."/>
            <person name="Pillet L."/>
            <person name="Moustafa A."/>
            <person name="Platzer M."/>
            <person name="Groth M."/>
            <person name="Szafranski K."/>
            <person name="Schliwa M."/>
        </authorList>
    </citation>
    <scope>NUCLEOTIDE SEQUENCE [LARGE SCALE GENOMIC DNA]</scope>
</reference>
<dbReference type="AlphaFoldDB" id="X6MWR9"/>
<dbReference type="InterPro" id="IPR027267">
    <property type="entry name" value="AH/BAR_dom_sf"/>
</dbReference>
<keyword evidence="2" id="KW-0472">Membrane</keyword>
<feature type="non-terminal residue" evidence="3">
    <location>
        <position position="434"/>
    </location>
</feature>
<evidence type="ECO:0000313" key="3">
    <source>
        <dbReference type="EMBL" id="ETO18443.1"/>
    </source>
</evidence>
<evidence type="ECO:0008006" key="5">
    <source>
        <dbReference type="Google" id="ProtNLM"/>
    </source>
</evidence>
<dbReference type="EMBL" id="ASPP01014896">
    <property type="protein sequence ID" value="ETO18443.1"/>
    <property type="molecule type" value="Genomic_DNA"/>
</dbReference>
<accession>X6MWR9</accession>
<organism evidence="3 4">
    <name type="scientific">Reticulomyxa filosa</name>
    <dbReference type="NCBI Taxonomy" id="46433"/>
    <lineage>
        <taxon>Eukaryota</taxon>
        <taxon>Sar</taxon>
        <taxon>Rhizaria</taxon>
        <taxon>Retaria</taxon>
        <taxon>Foraminifera</taxon>
        <taxon>Monothalamids</taxon>
        <taxon>Reticulomyxidae</taxon>
        <taxon>Reticulomyxa</taxon>
    </lineage>
</organism>
<dbReference type="Proteomes" id="UP000023152">
    <property type="component" value="Unassembled WGS sequence"/>
</dbReference>
<evidence type="ECO:0000313" key="4">
    <source>
        <dbReference type="Proteomes" id="UP000023152"/>
    </source>
</evidence>
<comment type="caution">
    <text evidence="3">The sequence shown here is derived from an EMBL/GenBank/DDBJ whole genome shotgun (WGS) entry which is preliminary data.</text>
</comment>
<dbReference type="Gene3D" id="1.20.1270.60">
    <property type="entry name" value="Arfaptin homology (AH) domain/BAR domain"/>
    <property type="match status" value="1"/>
</dbReference>